<dbReference type="EMBL" id="CP047261">
    <property type="protein sequence ID" value="QHF00745.1"/>
    <property type="molecule type" value="Genomic_DNA"/>
</dbReference>
<dbReference type="RefSeq" id="WP_007250637.1">
    <property type="nucleotide sequence ID" value="NZ_CP047261.1"/>
</dbReference>
<dbReference type="Proteomes" id="UP000003811">
    <property type="component" value="Plasmid pPma4326F"/>
</dbReference>
<reference evidence="1 2" key="1">
    <citation type="journal article" date="2011" name="PLoS Pathog.">
        <title>Dynamic evolution of pathogenicity revealed by sequencing and comparative genomics of 19 Pseudomonas syringae isolates.</title>
        <authorList>
            <person name="Baltrus D.A."/>
            <person name="Nishimura M.T."/>
            <person name="Romanchuk A."/>
            <person name="Chang J.H."/>
            <person name="Mukhtar M.S."/>
            <person name="Cherkis K."/>
            <person name="Roach J."/>
            <person name="Grant S.R."/>
            <person name="Jones C.D."/>
            <person name="Dangl J.L."/>
        </authorList>
    </citation>
    <scope>NUCLEOTIDE SEQUENCE [LARGE SCALE GENOMIC DNA]</scope>
    <source>
        <strain evidence="1 2">ES4326</strain>
    </source>
</reference>
<geneLocation type="plasmid" evidence="1 2">
    <name>pPma4326F</name>
</geneLocation>
<evidence type="ECO:0000313" key="2">
    <source>
        <dbReference type="Proteomes" id="UP000003811"/>
    </source>
</evidence>
<gene>
    <name evidence="1" type="ORF">PMA4326_030100</name>
</gene>
<proteinExistence type="predicted"/>
<accession>A0A8T8CB74</accession>
<keyword evidence="1" id="KW-0614">Plasmid</keyword>
<protein>
    <submittedName>
        <fullName evidence="1">Uncharacterized protein</fullName>
    </submittedName>
</protein>
<dbReference type="AlphaFoldDB" id="A0A8T8CB74"/>
<sequence>MKPIQLIVMKLCTGPRSLIIDLPSEPEASCLQASFLTVALNILGETGQAVVVLINGELRHCALLSPKNNLVLDSAGIKPLEQFQQYWLRLTDAKATFQQMTIADLIALCPPESGFFARALSSFEKVVVKHLPMTALAPAIVGYQVHNRYQEHWSDRPSFEILPLEMAHQDLIEARGAQPHAGWQMIAVLDGDIESPTFA</sequence>
<evidence type="ECO:0000313" key="1">
    <source>
        <dbReference type="EMBL" id="QHF00745.1"/>
    </source>
</evidence>
<name>A0A8T8CB74_PSEYM</name>
<organism evidence="1 2">
    <name type="scientific">Pseudomonas syringae pv. maculicola str. ES4326</name>
    <dbReference type="NCBI Taxonomy" id="629265"/>
    <lineage>
        <taxon>Bacteria</taxon>
        <taxon>Pseudomonadati</taxon>
        <taxon>Pseudomonadota</taxon>
        <taxon>Gammaproteobacteria</taxon>
        <taxon>Pseudomonadales</taxon>
        <taxon>Pseudomonadaceae</taxon>
        <taxon>Pseudomonas</taxon>
    </lineage>
</organism>